<dbReference type="GO" id="GO:0045892">
    <property type="term" value="P:negative regulation of DNA-templated transcription"/>
    <property type="evidence" value="ECO:0007669"/>
    <property type="project" value="InterPro"/>
</dbReference>
<dbReference type="Pfam" id="PF02629">
    <property type="entry name" value="CoA_binding"/>
    <property type="match status" value="1"/>
</dbReference>
<dbReference type="NCBIfam" id="NF003996">
    <property type="entry name" value="PRK05472.2-5"/>
    <property type="match status" value="1"/>
</dbReference>
<dbReference type="HAMAP" id="MF_01131">
    <property type="entry name" value="Rex"/>
    <property type="match status" value="1"/>
</dbReference>
<dbReference type="EMBL" id="CP042997">
    <property type="protein sequence ID" value="QEH33655.1"/>
    <property type="molecule type" value="Genomic_DNA"/>
</dbReference>
<dbReference type="NCBIfam" id="NF003994">
    <property type="entry name" value="PRK05472.2-3"/>
    <property type="match status" value="1"/>
</dbReference>
<keyword evidence="4 7" id="KW-0520">NAD</keyword>
<dbReference type="KEGG" id="agv:OJF2_21590"/>
<evidence type="ECO:0000256" key="6">
    <source>
        <dbReference type="ARBA" id="ARBA00023163"/>
    </source>
</evidence>
<feature type="DNA-binding region" description="H-T-H motif" evidence="7">
    <location>
        <begin position="24"/>
        <end position="63"/>
    </location>
</feature>
<keyword evidence="6 7" id="KW-0804">Transcription</keyword>
<dbReference type="Gene3D" id="1.10.10.10">
    <property type="entry name" value="Winged helix-like DNA-binding domain superfamily/Winged helix DNA-binding domain"/>
    <property type="match status" value="1"/>
</dbReference>
<dbReference type="InterPro" id="IPR009718">
    <property type="entry name" value="Rex_DNA-bd_C_dom"/>
</dbReference>
<evidence type="ECO:0000313" key="10">
    <source>
        <dbReference type="Proteomes" id="UP000324233"/>
    </source>
</evidence>
<protein>
    <recommendedName>
        <fullName evidence="7">Redox-sensing transcriptional repressor Rex</fullName>
    </recommendedName>
</protein>
<dbReference type="SMART" id="SM00881">
    <property type="entry name" value="CoA_binding"/>
    <property type="match status" value="1"/>
</dbReference>
<accession>A0A5B9W102</accession>
<dbReference type="InterPro" id="IPR058236">
    <property type="entry name" value="Rex_actinobacterial-type"/>
</dbReference>
<dbReference type="InterPro" id="IPR036388">
    <property type="entry name" value="WH-like_DNA-bd_sf"/>
</dbReference>
<evidence type="ECO:0000256" key="2">
    <source>
        <dbReference type="ARBA" id="ARBA00022491"/>
    </source>
</evidence>
<evidence type="ECO:0000256" key="5">
    <source>
        <dbReference type="ARBA" id="ARBA00023125"/>
    </source>
</evidence>
<evidence type="ECO:0000256" key="1">
    <source>
        <dbReference type="ARBA" id="ARBA00022490"/>
    </source>
</evidence>
<feature type="domain" description="CoA-binding" evidence="8">
    <location>
        <begin position="87"/>
        <end position="188"/>
    </location>
</feature>
<dbReference type="Gene3D" id="3.40.50.720">
    <property type="entry name" value="NAD(P)-binding Rossmann-like Domain"/>
    <property type="match status" value="1"/>
</dbReference>
<dbReference type="Pfam" id="PF06971">
    <property type="entry name" value="Put_DNA-bind_N"/>
    <property type="match status" value="1"/>
</dbReference>
<dbReference type="NCBIfam" id="NF003993">
    <property type="entry name" value="PRK05472.2-2"/>
    <property type="match status" value="1"/>
</dbReference>
<evidence type="ECO:0000259" key="8">
    <source>
        <dbReference type="SMART" id="SM00881"/>
    </source>
</evidence>
<dbReference type="AlphaFoldDB" id="A0A5B9W102"/>
<dbReference type="SUPFAM" id="SSF46785">
    <property type="entry name" value="Winged helix' DNA-binding domain"/>
    <property type="match status" value="1"/>
</dbReference>
<dbReference type="InterPro" id="IPR003781">
    <property type="entry name" value="CoA-bd"/>
</dbReference>
<dbReference type="InterPro" id="IPR036390">
    <property type="entry name" value="WH_DNA-bd_sf"/>
</dbReference>
<keyword evidence="2 7" id="KW-0678">Repressor</keyword>
<comment type="subunit">
    <text evidence="7">Homodimer.</text>
</comment>
<keyword evidence="3 7" id="KW-0805">Transcription regulation</keyword>
<evidence type="ECO:0000256" key="7">
    <source>
        <dbReference type="HAMAP-Rule" id="MF_01131"/>
    </source>
</evidence>
<dbReference type="SUPFAM" id="SSF51735">
    <property type="entry name" value="NAD(P)-binding Rossmann-fold domains"/>
    <property type="match status" value="1"/>
</dbReference>
<feature type="binding site" evidence="7">
    <location>
        <begin position="98"/>
        <end position="103"/>
    </location>
    <ligand>
        <name>NAD(+)</name>
        <dbReference type="ChEBI" id="CHEBI:57540"/>
    </ligand>
</feature>
<evidence type="ECO:0000256" key="3">
    <source>
        <dbReference type="ARBA" id="ARBA00023015"/>
    </source>
</evidence>
<dbReference type="RefSeq" id="WP_246196481.1">
    <property type="nucleotide sequence ID" value="NZ_CP042997.1"/>
</dbReference>
<dbReference type="PANTHER" id="PTHR35786">
    <property type="entry name" value="REDOX-SENSING TRANSCRIPTIONAL REPRESSOR REX"/>
    <property type="match status" value="1"/>
</dbReference>
<evidence type="ECO:0000313" key="9">
    <source>
        <dbReference type="EMBL" id="QEH33655.1"/>
    </source>
</evidence>
<dbReference type="GO" id="GO:0005737">
    <property type="term" value="C:cytoplasm"/>
    <property type="evidence" value="ECO:0007669"/>
    <property type="project" value="UniProtKB-SubCell"/>
</dbReference>
<comment type="function">
    <text evidence="7">Modulates transcription in response to changes in cellular NADH/NAD(+) redox state.</text>
</comment>
<reference evidence="9 10" key="1">
    <citation type="submission" date="2019-08" db="EMBL/GenBank/DDBJ databases">
        <title>Deep-cultivation of Planctomycetes and their phenomic and genomic characterization uncovers novel biology.</title>
        <authorList>
            <person name="Wiegand S."/>
            <person name="Jogler M."/>
            <person name="Boedeker C."/>
            <person name="Pinto D."/>
            <person name="Vollmers J."/>
            <person name="Rivas-Marin E."/>
            <person name="Kohn T."/>
            <person name="Peeters S.H."/>
            <person name="Heuer A."/>
            <person name="Rast P."/>
            <person name="Oberbeckmann S."/>
            <person name="Bunk B."/>
            <person name="Jeske O."/>
            <person name="Meyerdierks A."/>
            <person name="Storesund J.E."/>
            <person name="Kallscheuer N."/>
            <person name="Luecker S."/>
            <person name="Lage O.M."/>
            <person name="Pohl T."/>
            <person name="Merkel B.J."/>
            <person name="Hornburger P."/>
            <person name="Mueller R.-W."/>
            <person name="Bruemmer F."/>
            <person name="Labrenz M."/>
            <person name="Spormann A.M."/>
            <person name="Op den Camp H."/>
            <person name="Overmann J."/>
            <person name="Amann R."/>
            <person name="Jetten M.S.M."/>
            <person name="Mascher T."/>
            <person name="Medema M.H."/>
            <person name="Devos D.P."/>
            <person name="Kaster A.-K."/>
            <person name="Ovreas L."/>
            <person name="Rohde M."/>
            <person name="Galperin M.Y."/>
            <person name="Jogler C."/>
        </authorList>
    </citation>
    <scope>NUCLEOTIDE SEQUENCE [LARGE SCALE GENOMIC DNA]</scope>
    <source>
        <strain evidence="9 10">OJF2</strain>
    </source>
</reference>
<keyword evidence="5 7" id="KW-0238">DNA-binding</keyword>
<dbReference type="NCBIfam" id="NF003995">
    <property type="entry name" value="PRK05472.2-4"/>
    <property type="match status" value="1"/>
</dbReference>
<dbReference type="GO" id="GO:0051775">
    <property type="term" value="P:response to redox state"/>
    <property type="evidence" value="ECO:0007669"/>
    <property type="project" value="InterPro"/>
</dbReference>
<comment type="similarity">
    <text evidence="7">Belongs to the transcriptional regulatory Rex family.</text>
</comment>
<dbReference type="GO" id="GO:0003677">
    <property type="term" value="F:DNA binding"/>
    <property type="evidence" value="ECO:0007669"/>
    <property type="project" value="UniProtKB-UniRule"/>
</dbReference>
<dbReference type="Proteomes" id="UP000324233">
    <property type="component" value="Chromosome"/>
</dbReference>
<dbReference type="GO" id="GO:0003700">
    <property type="term" value="F:DNA-binding transcription factor activity"/>
    <property type="evidence" value="ECO:0007669"/>
    <property type="project" value="UniProtKB-UniRule"/>
</dbReference>
<sequence>MKDLGREPEHVKMAPRVVVGRVSLYLRQLEAFQRQGYTTISSSQLGAPLSIKNAQVRKDLACFGQFGHPGVGYRIDDLIGALRRALGIDRDWPLAVIGLGNLGRALLGYRGFRTRRFKIVAIFDSDPAKVGQVYEGLTVEPLENLKKAATSGKIHLGLLCVPAESAQRVADQMVHAGITGILNFAPVPLTVPPQVNVVTVDLSVQLENLAYKVLKGQEGLLARGTLPALVGDR</sequence>
<dbReference type="PANTHER" id="PTHR35786:SF1">
    <property type="entry name" value="REDOX-SENSING TRANSCRIPTIONAL REPRESSOR REX 1"/>
    <property type="match status" value="1"/>
</dbReference>
<evidence type="ECO:0000256" key="4">
    <source>
        <dbReference type="ARBA" id="ARBA00023027"/>
    </source>
</evidence>
<gene>
    <name evidence="7 9" type="primary">rex</name>
    <name evidence="9" type="ORF">OJF2_21590</name>
</gene>
<name>A0A5B9W102_9BACT</name>
<keyword evidence="1 7" id="KW-0963">Cytoplasm</keyword>
<keyword evidence="10" id="KW-1185">Reference proteome</keyword>
<proteinExistence type="inferred from homology"/>
<comment type="subcellular location">
    <subcellularLocation>
        <location evidence="7">Cytoplasm</location>
    </subcellularLocation>
</comment>
<organism evidence="9 10">
    <name type="scientific">Aquisphaera giovannonii</name>
    <dbReference type="NCBI Taxonomy" id="406548"/>
    <lineage>
        <taxon>Bacteria</taxon>
        <taxon>Pseudomonadati</taxon>
        <taxon>Planctomycetota</taxon>
        <taxon>Planctomycetia</taxon>
        <taxon>Isosphaerales</taxon>
        <taxon>Isosphaeraceae</taxon>
        <taxon>Aquisphaera</taxon>
    </lineage>
</organism>
<dbReference type="InterPro" id="IPR022876">
    <property type="entry name" value="Tscrpt_rep_Rex"/>
</dbReference>
<dbReference type="InterPro" id="IPR036291">
    <property type="entry name" value="NAD(P)-bd_dom_sf"/>
</dbReference>